<protein>
    <submittedName>
        <fullName evidence="1">Uncharacterized protein</fullName>
    </submittedName>
</protein>
<evidence type="ECO:0000313" key="1">
    <source>
        <dbReference type="EMBL" id="TWT63606.1"/>
    </source>
</evidence>
<comment type="caution">
    <text evidence="1">The sequence shown here is derived from an EMBL/GenBank/DDBJ whole genome shotgun (WGS) entry which is preliminary data.</text>
</comment>
<dbReference type="EMBL" id="SJPG01000001">
    <property type="protein sequence ID" value="TWT63606.1"/>
    <property type="molecule type" value="Genomic_DNA"/>
</dbReference>
<name>A0A5C5XK64_9PLAN</name>
<gene>
    <name evidence="1" type="ORF">Pan54_43600</name>
</gene>
<dbReference type="Proteomes" id="UP000316095">
    <property type="component" value="Unassembled WGS sequence"/>
</dbReference>
<keyword evidence="2" id="KW-1185">Reference proteome</keyword>
<sequence length="60" mass="7063">MYFSEVFEIPEKTLSKENVFDISLVSDLPLFIDPFLIFNSKKTVHKQLHRHIVAYLVVPE</sequence>
<organism evidence="1 2">
    <name type="scientific">Rubinisphaera italica</name>
    <dbReference type="NCBI Taxonomy" id="2527969"/>
    <lineage>
        <taxon>Bacteria</taxon>
        <taxon>Pseudomonadati</taxon>
        <taxon>Planctomycetota</taxon>
        <taxon>Planctomycetia</taxon>
        <taxon>Planctomycetales</taxon>
        <taxon>Planctomycetaceae</taxon>
        <taxon>Rubinisphaera</taxon>
    </lineage>
</organism>
<evidence type="ECO:0000313" key="2">
    <source>
        <dbReference type="Proteomes" id="UP000316095"/>
    </source>
</evidence>
<reference evidence="1 2" key="1">
    <citation type="submission" date="2019-02" db="EMBL/GenBank/DDBJ databases">
        <title>Deep-cultivation of Planctomycetes and their phenomic and genomic characterization uncovers novel biology.</title>
        <authorList>
            <person name="Wiegand S."/>
            <person name="Jogler M."/>
            <person name="Boedeker C."/>
            <person name="Pinto D."/>
            <person name="Vollmers J."/>
            <person name="Rivas-Marin E."/>
            <person name="Kohn T."/>
            <person name="Peeters S.H."/>
            <person name="Heuer A."/>
            <person name="Rast P."/>
            <person name="Oberbeckmann S."/>
            <person name="Bunk B."/>
            <person name="Jeske O."/>
            <person name="Meyerdierks A."/>
            <person name="Storesund J.E."/>
            <person name="Kallscheuer N."/>
            <person name="Luecker S."/>
            <person name="Lage O.M."/>
            <person name="Pohl T."/>
            <person name="Merkel B.J."/>
            <person name="Hornburger P."/>
            <person name="Mueller R.-W."/>
            <person name="Bruemmer F."/>
            <person name="Labrenz M."/>
            <person name="Spormann A.M."/>
            <person name="Op Den Camp H."/>
            <person name="Overmann J."/>
            <person name="Amann R."/>
            <person name="Jetten M.S.M."/>
            <person name="Mascher T."/>
            <person name="Medema M.H."/>
            <person name="Devos D.P."/>
            <person name="Kaster A.-K."/>
            <person name="Ovreas L."/>
            <person name="Rohde M."/>
            <person name="Galperin M.Y."/>
            <person name="Jogler C."/>
        </authorList>
    </citation>
    <scope>NUCLEOTIDE SEQUENCE [LARGE SCALE GENOMIC DNA]</scope>
    <source>
        <strain evidence="1 2">Pan54</strain>
    </source>
</reference>
<accession>A0A5C5XK64</accession>
<dbReference type="AlphaFoldDB" id="A0A5C5XK64"/>
<proteinExistence type="predicted"/>